<feature type="compositionally biased region" description="Polar residues" evidence="6">
    <location>
        <begin position="252"/>
        <end position="262"/>
    </location>
</feature>
<feature type="region of interest" description="Disordered" evidence="6">
    <location>
        <begin position="1139"/>
        <end position="1169"/>
    </location>
</feature>
<comment type="similarity">
    <text evidence="2">Belongs to the MTUS1 family.</text>
</comment>
<feature type="compositionally biased region" description="Low complexity" evidence="6">
    <location>
        <begin position="594"/>
        <end position="628"/>
    </location>
</feature>
<keyword evidence="4" id="KW-0539">Nucleus</keyword>
<feature type="compositionally biased region" description="Low complexity" evidence="6">
    <location>
        <begin position="711"/>
        <end position="728"/>
    </location>
</feature>
<dbReference type="GeneTree" id="ENSGT00950000183026"/>
<evidence type="ECO:0000256" key="5">
    <source>
        <dbReference type="SAM" id="Coils"/>
    </source>
</evidence>
<feature type="compositionally biased region" description="Low complexity" evidence="6">
    <location>
        <begin position="390"/>
        <end position="405"/>
    </location>
</feature>
<feature type="compositionally biased region" description="Polar residues" evidence="6">
    <location>
        <begin position="380"/>
        <end position="389"/>
    </location>
</feature>
<reference evidence="8 9" key="1">
    <citation type="submission" date="2025-04" db="UniProtKB">
        <authorList>
            <consortium name="RefSeq"/>
        </authorList>
    </citation>
    <scope>IDENTIFICATION</scope>
</reference>
<dbReference type="GeneID" id="114851227"/>
<evidence type="ECO:0000313" key="8">
    <source>
        <dbReference type="RefSeq" id="XP_028998758.1"/>
    </source>
</evidence>
<accession>A0A6P7LY03</accession>
<feature type="compositionally biased region" description="Basic and acidic residues" evidence="6">
    <location>
        <begin position="442"/>
        <end position="452"/>
    </location>
</feature>
<evidence type="ECO:0000256" key="4">
    <source>
        <dbReference type="ARBA" id="ARBA00023242"/>
    </source>
</evidence>
<feature type="region of interest" description="Disordered" evidence="6">
    <location>
        <begin position="694"/>
        <end position="736"/>
    </location>
</feature>
<feature type="compositionally biased region" description="Low complexity" evidence="6">
    <location>
        <begin position="329"/>
        <end position="345"/>
    </location>
</feature>
<feature type="compositionally biased region" description="Low complexity" evidence="6">
    <location>
        <begin position="38"/>
        <end position="48"/>
    </location>
</feature>
<feature type="compositionally biased region" description="Acidic residues" evidence="6">
    <location>
        <begin position="173"/>
        <end position="183"/>
    </location>
</feature>
<feature type="compositionally biased region" description="Polar residues" evidence="6">
    <location>
        <begin position="558"/>
        <end position="573"/>
    </location>
</feature>
<organism evidence="7 9">
    <name type="scientific">Betta splendens</name>
    <name type="common">Siamese fighting fish</name>
    <dbReference type="NCBI Taxonomy" id="158456"/>
    <lineage>
        <taxon>Eukaryota</taxon>
        <taxon>Metazoa</taxon>
        <taxon>Chordata</taxon>
        <taxon>Craniata</taxon>
        <taxon>Vertebrata</taxon>
        <taxon>Euteleostomi</taxon>
        <taxon>Actinopterygii</taxon>
        <taxon>Neopterygii</taxon>
        <taxon>Teleostei</taxon>
        <taxon>Neoteleostei</taxon>
        <taxon>Acanthomorphata</taxon>
        <taxon>Anabantaria</taxon>
        <taxon>Anabantiformes</taxon>
        <taxon>Anabantoidei</taxon>
        <taxon>Osphronemidae</taxon>
        <taxon>Betta</taxon>
    </lineage>
</organism>
<dbReference type="AlphaFoldDB" id="A0A6P7LY03"/>
<proteinExistence type="inferred from homology"/>
<feature type="compositionally biased region" description="Basic residues" evidence="6">
    <location>
        <begin position="290"/>
        <end position="302"/>
    </location>
</feature>
<feature type="coiled-coil region" evidence="5">
    <location>
        <begin position="979"/>
        <end position="1114"/>
    </location>
</feature>
<dbReference type="PANTHER" id="PTHR24200:SF7">
    <property type="entry name" value="MICROTUBULE-ASSOCIATED TUMOR SUPPRESSOR 1"/>
    <property type="match status" value="1"/>
</dbReference>
<evidence type="ECO:0000256" key="3">
    <source>
        <dbReference type="ARBA" id="ARBA00023054"/>
    </source>
</evidence>
<comment type="subcellular location">
    <subcellularLocation>
        <location evidence="1">Nucleus</location>
    </subcellularLocation>
</comment>
<feature type="compositionally biased region" description="Polar residues" evidence="6">
    <location>
        <begin position="426"/>
        <end position="437"/>
    </location>
</feature>
<dbReference type="RefSeq" id="XP_028998768.1">
    <property type="nucleotide sequence ID" value="XM_029142935.3"/>
</dbReference>
<feature type="compositionally biased region" description="Pro residues" evidence="6">
    <location>
        <begin position="263"/>
        <end position="273"/>
    </location>
</feature>
<sequence>MSFSQPSESFPVPGKCGSSMKLTLHGAGDHNGNAFPMSSSSSSSSSSSLGESSPELLQRSLCGGQTDSPLDYDMVEVTLMTAVMADVMISKWTTEDSRRDGEDNEVSIDKMQSTAEMSESSDNSVSVYLDANSDDAWNANDLTTTDNNHNKGAELGSGRGMRGSTAPYLETTEIPDDDDDDDDEEEALFLSLSFDVGVQKNSLNTSSQMSSGLMMAGGCAVETVAKDAASDEGLMVDCPLDPSMDSQEHLPLSTQTLSSHFPSPSPAHDPSLPPSSTGKAERCALSSKSIQHKSSHTVRAARNKAITTRPVPGPGIKPATMGKRGSTIVPKVASSSKSPSQRNKSAAANEKKALSRKEAMSGEVEKPLVKAAVVLKPLRGQSSNPRTQNAAAGVSRSTSVSSLGSEMVEKGSSRKTVRNVVDKQGTMENEGTTQCSDQAEEQAVRTDVEKPRTLSRKVSSKLGPSVRQHGRGFRVSKGPASPPGSSAERLGPGSPGARQVQKEALGEGPQNAGSGSPPKARQTPNQSQALGLPGRLVPTTSRLPVKGSPPSLGHSDNDAATSKATGFPVSTGTKPDEWPSRSMVPAGGQRAAKPPGSSTAAALGSSAPSAPTTPSASRPPAIRARAVSLQARATAAGLKTSASSLSATKAAAASQGPAKQTCLSPLQRSGSARLSRLNGSVWARQLCMTTWQMSVDKNKPREAPARPVNTSSSSHAAAPAGGTNQNQQQPPPDLVADVVNSNAPVTPVLPVLPSTESSNTDSGFTDAPVYGFKARTALRSSHKPGSRIHSVCSPGTAEAKQSKEPPEKGNQTINQLRRLLVQGNRRVEALATVIQHLFTEREEALKQKKDLLLELESLRAELAVSTQCYERLQKEKEEVRLSIEESLKRREQQHQEELVQLEDRLRQFYQTEWDKVHQTYQEEADKCRRIMEQQVEELKSQQEAERKKQEMGHSQKVQAVRQQYETSIQDLRSIHQTDMENLEKILKETESSLSEQLCELSAEKASLSEKLQAEEEKRRRILSDKNLKDSHTLYLEQELESLKVVLEIKNDQLHQKEKKLMEMDKVVETNVKLEECLKKVQQENEDYRARMDKHAALSKQLSSEQAKLQQTLQKESKVNKRLSMENEELLWKLHNGDLLASPRHASPPSPFSSPRNSASFPTAAPVSPR</sequence>
<dbReference type="OrthoDB" id="10038993at2759"/>
<protein>
    <submittedName>
        <fullName evidence="8 9">Microtubule-associated tumor suppressor 1 homolog isoform X1</fullName>
    </submittedName>
</protein>
<evidence type="ECO:0000256" key="6">
    <source>
        <dbReference type="SAM" id="MobiDB-lite"/>
    </source>
</evidence>
<feature type="region of interest" description="Disordered" evidence="6">
    <location>
        <begin position="778"/>
        <end position="812"/>
    </location>
</feature>
<dbReference type="RefSeq" id="XP_028998758.1">
    <property type="nucleotide sequence ID" value="XM_029142925.3"/>
</dbReference>
<keyword evidence="7" id="KW-1185">Reference proteome</keyword>
<feature type="compositionally biased region" description="Low complexity" evidence="6">
    <location>
        <begin position="1152"/>
        <end position="1161"/>
    </location>
</feature>
<gene>
    <name evidence="8 9" type="primary">LOC114851227</name>
</gene>
<feature type="region of interest" description="Disordered" evidence="6">
    <location>
        <begin position="236"/>
        <end position="628"/>
    </location>
</feature>
<evidence type="ECO:0000256" key="1">
    <source>
        <dbReference type="ARBA" id="ARBA00004123"/>
    </source>
</evidence>
<evidence type="ECO:0000256" key="2">
    <source>
        <dbReference type="ARBA" id="ARBA00007585"/>
    </source>
</evidence>
<keyword evidence="3 5" id="KW-0175">Coiled coil</keyword>
<dbReference type="Proteomes" id="UP000515150">
    <property type="component" value="Chromosome 1"/>
</dbReference>
<evidence type="ECO:0000313" key="7">
    <source>
        <dbReference type="Proteomes" id="UP000515150"/>
    </source>
</evidence>
<dbReference type="GO" id="GO:0005634">
    <property type="term" value="C:nucleus"/>
    <property type="evidence" value="ECO:0007669"/>
    <property type="project" value="UniProtKB-SubCell"/>
</dbReference>
<feature type="region of interest" description="Disordered" evidence="6">
    <location>
        <begin position="140"/>
        <end position="183"/>
    </location>
</feature>
<feature type="compositionally biased region" description="Basic and acidic residues" evidence="6">
    <location>
        <begin position="349"/>
        <end position="368"/>
    </location>
</feature>
<dbReference type="KEGG" id="bspl:114851227"/>
<dbReference type="InterPro" id="IPR051293">
    <property type="entry name" value="MTUS1/CCDC69"/>
</dbReference>
<feature type="coiled-coil region" evidence="5">
    <location>
        <begin position="834"/>
        <end position="948"/>
    </location>
</feature>
<dbReference type="GO" id="GO:0008017">
    <property type="term" value="F:microtubule binding"/>
    <property type="evidence" value="ECO:0007669"/>
    <property type="project" value="TreeGrafter"/>
</dbReference>
<dbReference type="GO" id="GO:0005737">
    <property type="term" value="C:cytoplasm"/>
    <property type="evidence" value="ECO:0007669"/>
    <property type="project" value="TreeGrafter"/>
</dbReference>
<evidence type="ECO:0000313" key="9">
    <source>
        <dbReference type="RefSeq" id="XP_028998768.1"/>
    </source>
</evidence>
<dbReference type="PANTHER" id="PTHR24200">
    <property type="entry name" value="TOUCAN, ISOFORM A"/>
    <property type="match status" value="1"/>
</dbReference>
<feature type="region of interest" description="Disordered" evidence="6">
    <location>
        <begin position="1"/>
        <end position="68"/>
    </location>
</feature>
<name>A0A6P7LY03_BETSP</name>